<sequence length="139" mass="15688">MELETMKVAAYEARRAHRVEKRARTEVVITRKAVIHAFSAPGISRQAAMAIVRKYMGSSPVPPAWGQLGVRGTFDGKIERRWSRFIRRLRPAGYADTQGRWVQPFVQTAHDFGIAPEQRGAAPIVKLLRTPPHGQYLVK</sequence>
<evidence type="ECO:0000313" key="1">
    <source>
        <dbReference type="EMBL" id="MEM5405862.1"/>
    </source>
</evidence>
<dbReference type="Proteomes" id="UP001392318">
    <property type="component" value="Unassembled WGS sequence"/>
</dbReference>
<dbReference type="EMBL" id="JAYMRU010000050">
    <property type="protein sequence ID" value="MEM5405862.1"/>
    <property type="molecule type" value="Genomic_DNA"/>
</dbReference>
<accession>A0ACC6RWH5</accession>
<evidence type="ECO:0000313" key="2">
    <source>
        <dbReference type="Proteomes" id="UP001392318"/>
    </source>
</evidence>
<comment type="caution">
    <text evidence="1">The sequence shown here is derived from an EMBL/GenBank/DDBJ whole genome shotgun (WGS) entry which is preliminary data.</text>
</comment>
<protein>
    <submittedName>
        <fullName evidence="1">Uncharacterized protein</fullName>
    </submittedName>
</protein>
<gene>
    <name evidence="1" type="ORF">VSR83_38720</name>
</gene>
<keyword evidence="2" id="KW-1185">Reference proteome</keyword>
<organism evidence="1 2">
    <name type="scientific">Paraburkholderia unamae</name>
    <dbReference type="NCBI Taxonomy" id="219649"/>
    <lineage>
        <taxon>Bacteria</taxon>
        <taxon>Pseudomonadati</taxon>
        <taxon>Pseudomonadota</taxon>
        <taxon>Betaproteobacteria</taxon>
        <taxon>Burkholderiales</taxon>
        <taxon>Burkholderiaceae</taxon>
        <taxon>Paraburkholderia</taxon>
    </lineage>
</organism>
<proteinExistence type="predicted"/>
<reference evidence="1" key="1">
    <citation type="submission" date="2024-01" db="EMBL/GenBank/DDBJ databases">
        <title>The diversity of rhizobia nodulating Mimosa spp. in eleven states of Brazil covering several biomes is determined by host plant, location, and edaphic factors.</title>
        <authorList>
            <person name="Rouws L."/>
            <person name="Barauna A."/>
            <person name="Beukes C."/>
            <person name="De Faria S.M."/>
            <person name="Gross E."/>
            <person name="Dos Reis Junior F.B."/>
            <person name="Simon M."/>
            <person name="Maluk M."/>
            <person name="Odee D.W."/>
            <person name="Kenicer G."/>
            <person name="Young J.P.W."/>
            <person name="Reis V.M."/>
            <person name="Zilli J."/>
            <person name="James E.K."/>
        </authorList>
    </citation>
    <scope>NUCLEOTIDE SEQUENCE</scope>
    <source>
        <strain evidence="1">JPY452</strain>
    </source>
</reference>
<name>A0ACC6RWH5_9BURK</name>